<keyword evidence="4" id="KW-0249">Electron transport</keyword>
<dbReference type="Proteomes" id="UP000245708">
    <property type="component" value="Unassembled WGS sequence"/>
</dbReference>
<name>A0A316H424_9RHOB</name>
<keyword evidence="5 6" id="KW-0408">Iron</keyword>
<evidence type="ECO:0000313" key="9">
    <source>
        <dbReference type="EMBL" id="PWK62293.1"/>
    </source>
</evidence>
<dbReference type="EMBL" id="QGGW01000001">
    <property type="protein sequence ID" value="PWK62293.1"/>
    <property type="molecule type" value="Genomic_DNA"/>
</dbReference>
<evidence type="ECO:0000256" key="1">
    <source>
        <dbReference type="ARBA" id="ARBA00022448"/>
    </source>
</evidence>
<keyword evidence="3 6" id="KW-0479">Metal-binding</keyword>
<dbReference type="GO" id="GO:0020037">
    <property type="term" value="F:heme binding"/>
    <property type="evidence" value="ECO:0007669"/>
    <property type="project" value="InterPro"/>
</dbReference>
<dbReference type="PANTHER" id="PTHR11961">
    <property type="entry name" value="CYTOCHROME C"/>
    <property type="match status" value="1"/>
</dbReference>
<protein>
    <submittedName>
        <fullName evidence="9">Cytochrome c</fullName>
    </submittedName>
</protein>
<evidence type="ECO:0000256" key="7">
    <source>
        <dbReference type="SAM" id="SignalP"/>
    </source>
</evidence>
<dbReference type="AlphaFoldDB" id="A0A316H424"/>
<keyword evidence="10" id="KW-1185">Reference proteome</keyword>
<dbReference type="SUPFAM" id="SSF46626">
    <property type="entry name" value="Cytochrome c"/>
    <property type="match status" value="2"/>
</dbReference>
<evidence type="ECO:0000256" key="4">
    <source>
        <dbReference type="ARBA" id="ARBA00022982"/>
    </source>
</evidence>
<keyword evidence="7" id="KW-0732">Signal</keyword>
<dbReference type="RefSeq" id="WP_109664568.1">
    <property type="nucleotide sequence ID" value="NZ_QGGW01000001.1"/>
</dbReference>
<evidence type="ECO:0000256" key="6">
    <source>
        <dbReference type="PROSITE-ProRule" id="PRU00433"/>
    </source>
</evidence>
<evidence type="ECO:0000313" key="10">
    <source>
        <dbReference type="Proteomes" id="UP000245708"/>
    </source>
</evidence>
<dbReference type="GO" id="GO:0046872">
    <property type="term" value="F:metal ion binding"/>
    <property type="evidence" value="ECO:0007669"/>
    <property type="project" value="UniProtKB-KW"/>
</dbReference>
<gene>
    <name evidence="9" type="ORF">C7455_101319</name>
</gene>
<evidence type="ECO:0000256" key="3">
    <source>
        <dbReference type="ARBA" id="ARBA00022723"/>
    </source>
</evidence>
<dbReference type="PROSITE" id="PS51007">
    <property type="entry name" value="CYTC"/>
    <property type="match status" value="2"/>
</dbReference>
<reference evidence="9 10" key="1">
    <citation type="submission" date="2018-05" db="EMBL/GenBank/DDBJ databases">
        <title>Genomic Encyclopedia of Type Strains, Phase IV (KMG-IV): sequencing the most valuable type-strain genomes for metagenomic binning, comparative biology and taxonomic classification.</title>
        <authorList>
            <person name="Goeker M."/>
        </authorList>
    </citation>
    <scope>NUCLEOTIDE SEQUENCE [LARGE SCALE GENOMIC DNA]</scope>
    <source>
        <strain evidence="9 10">DSM 16097</strain>
    </source>
</reference>
<feature type="chain" id="PRO_5016295726" evidence="7">
    <location>
        <begin position="26"/>
        <end position="231"/>
    </location>
</feature>
<dbReference type="OrthoDB" id="9805828at2"/>
<feature type="signal peptide" evidence="7">
    <location>
        <begin position="1"/>
        <end position="25"/>
    </location>
</feature>
<feature type="domain" description="Cytochrome c" evidence="8">
    <location>
        <begin position="156"/>
        <end position="231"/>
    </location>
</feature>
<sequence>MSRAGACLAALFLTAMAAPSSPALAQGDPALGETLYRPCRACHMIGDGAVHRVGPHLNGLVARPIGASPGYEFSADLATAGAEGATWTVEALDRFLAGPREYFPGTRMVFRGIRSEADRAHLIAYMQEAGGPADAAIATEELAVDPEVAAITALTADVPYGEYLANECTACHQASGGADIPSIRGLAPSVFVAGMVAYRNGTREHQVMNTVSRRLGDEEIAALAAYFATVD</sequence>
<evidence type="ECO:0000256" key="2">
    <source>
        <dbReference type="ARBA" id="ARBA00022617"/>
    </source>
</evidence>
<keyword evidence="2 6" id="KW-0349">Heme</keyword>
<dbReference type="InterPro" id="IPR002327">
    <property type="entry name" value="Cyt_c_1A/1B"/>
</dbReference>
<dbReference type="InterPro" id="IPR036909">
    <property type="entry name" value="Cyt_c-like_dom_sf"/>
</dbReference>
<dbReference type="InterPro" id="IPR009056">
    <property type="entry name" value="Cyt_c-like_dom"/>
</dbReference>
<evidence type="ECO:0000256" key="5">
    <source>
        <dbReference type="ARBA" id="ARBA00023004"/>
    </source>
</evidence>
<organism evidence="9 10">
    <name type="scientific">Roseicyclus mahoneyensis</name>
    <dbReference type="NCBI Taxonomy" id="164332"/>
    <lineage>
        <taxon>Bacteria</taxon>
        <taxon>Pseudomonadati</taxon>
        <taxon>Pseudomonadota</taxon>
        <taxon>Alphaproteobacteria</taxon>
        <taxon>Rhodobacterales</taxon>
        <taxon>Roseobacteraceae</taxon>
        <taxon>Roseicyclus</taxon>
    </lineage>
</organism>
<dbReference type="Gene3D" id="1.10.760.10">
    <property type="entry name" value="Cytochrome c-like domain"/>
    <property type="match status" value="2"/>
</dbReference>
<keyword evidence="1" id="KW-0813">Transport</keyword>
<feature type="domain" description="Cytochrome c" evidence="8">
    <location>
        <begin position="27"/>
        <end position="130"/>
    </location>
</feature>
<dbReference type="GO" id="GO:0009055">
    <property type="term" value="F:electron transfer activity"/>
    <property type="evidence" value="ECO:0007669"/>
    <property type="project" value="InterPro"/>
</dbReference>
<dbReference type="Pfam" id="PF00034">
    <property type="entry name" value="Cytochrom_C"/>
    <property type="match status" value="1"/>
</dbReference>
<comment type="caution">
    <text evidence="9">The sequence shown here is derived from an EMBL/GenBank/DDBJ whole genome shotgun (WGS) entry which is preliminary data.</text>
</comment>
<evidence type="ECO:0000259" key="8">
    <source>
        <dbReference type="PROSITE" id="PS51007"/>
    </source>
</evidence>
<dbReference type="PRINTS" id="PR00604">
    <property type="entry name" value="CYTCHRMECIAB"/>
</dbReference>
<proteinExistence type="predicted"/>
<accession>A0A316H424</accession>